<dbReference type="Proteomes" id="UP000805704">
    <property type="component" value="Chromosome 14"/>
</dbReference>
<dbReference type="EMBL" id="CM024802">
    <property type="protein sequence ID" value="KAG8011130.1"/>
    <property type="molecule type" value="Genomic_DNA"/>
</dbReference>
<accession>A0ACB7FAU4</accession>
<evidence type="ECO:0000313" key="1">
    <source>
        <dbReference type="EMBL" id="KAG8011130.1"/>
    </source>
</evidence>
<reference evidence="1" key="1">
    <citation type="submission" date="2020-04" db="EMBL/GenBank/DDBJ databases">
        <title>A chromosome-scale assembly and high-density genetic map of the yellow drum (Nibea albiflora) genome.</title>
        <authorList>
            <person name="Xu D."/>
            <person name="Zhang W."/>
            <person name="Chen R."/>
            <person name="Tan P."/>
            <person name="Wang L."/>
            <person name="Song H."/>
            <person name="Tian L."/>
            <person name="Zhu Q."/>
            <person name="Wang B."/>
        </authorList>
    </citation>
    <scope>NUCLEOTIDE SEQUENCE</scope>
    <source>
        <strain evidence="1">ZJHYS-2018</strain>
    </source>
</reference>
<evidence type="ECO:0000313" key="2">
    <source>
        <dbReference type="Proteomes" id="UP000805704"/>
    </source>
</evidence>
<proteinExistence type="predicted"/>
<organism evidence="1 2">
    <name type="scientific">Nibea albiflora</name>
    <name type="common">Yellow drum</name>
    <name type="synonym">Corvina albiflora</name>
    <dbReference type="NCBI Taxonomy" id="240163"/>
    <lineage>
        <taxon>Eukaryota</taxon>
        <taxon>Metazoa</taxon>
        <taxon>Chordata</taxon>
        <taxon>Craniata</taxon>
        <taxon>Vertebrata</taxon>
        <taxon>Euteleostomi</taxon>
        <taxon>Actinopterygii</taxon>
        <taxon>Neopterygii</taxon>
        <taxon>Teleostei</taxon>
        <taxon>Neoteleostei</taxon>
        <taxon>Acanthomorphata</taxon>
        <taxon>Eupercaria</taxon>
        <taxon>Sciaenidae</taxon>
        <taxon>Nibea</taxon>
    </lineage>
</organism>
<protein>
    <submittedName>
        <fullName evidence="1">Uncharacterized protein</fullName>
    </submittedName>
</protein>
<name>A0ACB7FAU4_NIBAL</name>
<keyword evidence="2" id="KW-1185">Reference proteome</keyword>
<comment type="caution">
    <text evidence="1">The sequence shown here is derived from an EMBL/GenBank/DDBJ whole genome shotgun (WGS) entry which is preliminary data.</text>
</comment>
<sequence length="94" mass="11339">MTNDPSSERAAKRQQLVNFDSLRQRVKSLLTAHWEIQKQLQEAKRLKQEEHYEKWMAGHGLSIPQSSLDQPKKRMSKRDKRFLKVKEYFSHRFI</sequence>
<gene>
    <name evidence="1" type="ORF">GBF38_005796</name>
</gene>